<proteinExistence type="inferred from homology"/>
<keyword evidence="6" id="KW-0472">Membrane</keyword>
<evidence type="ECO:0000313" key="9">
    <source>
        <dbReference type="Proteomes" id="UP001597297"/>
    </source>
</evidence>
<reference evidence="9" key="1">
    <citation type="journal article" date="2019" name="Int. J. Syst. Evol. Microbiol.">
        <title>The Global Catalogue of Microorganisms (GCM) 10K type strain sequencing project: providing services to taxonomists for standard genome sequencing and annotation.</title>
        <authorList>
            <consortium name="The Broad Institute Genomics Platform"/>
            <consortium name="The Broad Institute Genome Sequencing Center for Infectious Disease"/>
            <person name="Wu L."/>
            <person name="Ma J."/>
        </authorList>
    </citation>
    <scope>NUCLEOTIDE SEQUENCE [LARGE SCALE GENOMIC DNA]</scope>
    <source>
        <strain evidence="9">JCM 16545</strain>
    </source>
</reference>
<dbReference type="PANTHER" id="PTHR35093:SF8">
    <property type="entry name" value="OUTER MEMBRANE PROTEIN NMB0088-RELATED"/>
    <property type="match status" value="1"/>
</dbReference>
<name>A0ABW5E4I9_9BACT</name>
<evidence type="ECO:0000256" key="1">
    <source>
        <dbReference type="ARBA" id="ARBA00004571"/>
    </source>
</evidence>
<dbReference type="SUPFAM" id="SSF56935">
    <property type="entry name" value="Porins"/>
    <property type="match status" value="1"/>
</dbReference>
<comment type="subcellular location">
    <subcellularLocation>
        <location evidence="1">Cell outer membrane</location>
        <topology evidence="1">Multi-pass membrane protein</topology>
    </subcellularLocation>
</comment>
<dbReference type="Pfam" id="PF03349">
    <property type="entry name" value="Toluene_X"/>
    <property type="match status" value="1"/>
</dbReference>
<evidence type="ECO:0000313" key="8">
    <source>
        <dbReference type="EMBL" id="MFD2277551.1"/>
    </source>
</evidence>
<evidence type="ECO:0000256" key="6">
    <source>
        <dbReference type="ARBA" id="ARBA00023136"/>
    </source>
</evidence>
<evidence type="ECO:0000256" key="2">
    <source>
        <dbReference type="ARBA" id="ARBA00008163"/>
    </source>
</evidence>
<accession>A0ABW5E4I9</accession>
<keyword evidence="9" id="KW-1185">Reference proteome</keyword>
<dbReference type="Proteomes" id="UP001597297">
    <property type="component" value="Unassembled WGS sequence"/>
</dbReference>
<comment type="similarity">
    <text evidence="2">Belongs to the OmpP1/FadL family.</text>
</comment>
<evidence type="ECO:0000256" key="3">
    <source>
        <dbReference type="ARBA" id="ARBA00022452"/>
    </source>
</evidence>
<dbReference type="EMBL" id="JBHUJC010000042">
    <property type="protein sequence ID" value="MFD2277551.1"/>
    <property type="molecule type" value="Genomic_DNA"/>
</dbReference>
<comment type="caution">
    <text evidence="8">The sequence shown here is derived from an EMBL/GenBank/DDBJ whole genome shotgun (WGS) entry which is preliminary data.</text>
</comment>
<dbReference type="PANTHER" id="PTHR35093">
    <property type="entry name" value="OUTER MEMBRANE PROTEIN NMB0088-RELATED"/>
    <property type="match status" value="1"/>
</dbReference>
<protein>
    <submittedName>
        <fullName evidence="8">OmpP1/FadL family transporter</fullName>
    </submittedName>
</protein>
<keyword evidence="7" id="KW-0998">Cell outer membrane</keyword>
<dbReference type="InterPro" id="IPR005017">
    <property type="entry name" value="OMPP1/FadL/TodX"/>
</dbReference>
<evidence type="ECO:0000256" key="4">
    <source>
        <dbReference type="ARBA" id="ARBA00022692"/>
    </source>
</evidence>
<evidence type="ECO:0000256" key="5">
    <source>
        <dbReference type="ARBA" id="ARBA00022729"/>
    </source>
</evidence>
<keyword evidence="5" id="KW-0732">Signal</keyword>
<dbReference type="Gene3D" id="2.40.160.60">
    <property type="entry name" value="Outer membrane protein transport protein (OMPP1/FadL/TodX)"/>
    <property type="match status" value="1"/>
</dbReference>
<evidence type="ECO:0000256" key="7">
    <source>
        <dbReference type="ARBA" id="ARBA00023237"/>
    </source>
</evidence>
<dbReference type="RefSeq" id="WP_377093515.1">
    <property type="nucleotide sequence ID" value="NZ_JBHSJM010000001.1"/>
</dbReference>
<keyword evidence="3" id="KW-1134">Transmembrane beta strand</keyword>
<sequence>MLNTPQRSSLIFLSSFASTSSLCLSAGFQLQERSTSGLGRAFAGEASIAEDASSIATNAASMLLLDKWSASAGLSYIAPNIDISGTFIPTGSSKELHTSDNKAAQAALIPYAYFSNKLSDDLALGLALHSRFGLSTDYSDDFLATSQANLSEIVTYYISPKIAYRLNEQWSLGAGFDAIFAEGRLSTSMSSVSPAAGASIVDVEGDCWTYGFNLGTLYQINTSTRFGLAYYSKVDLALDGHLTTDVLPISTSQIEALVEQELPQSIELSGHHQINDQWTILSSITWTNWSVFEELTIQSAAQDFAKRENWKDTFRIALGSTYSYDDKWTLRAGLAFDESPIRSKEFRTLRIPDSDRYWLSAGASYQIDSSYSADFGYSFILADTVDIQETDSTGTFRGEVSGNVHIIGLSINGSF</sequence>
<gene>
    <name evidence="8" type="ORF">ACFSQZ_13840</name>
</gene>
<organism evidence="8 9">
    <name type="scientific">Rubritalea spongiae</name>
    <dbReference type="NCBI Taxonomy" id="430797"/>
    <lineage>
        <taxon>Bacteria</taxon>
        <taxon>Pseudomonadati</taxon>
        <taxon>Verrucomicrobiota</taxon>
        <taxon>Verrucomicrobiia</taxon>
        <taxon>Verrucomicrobiales</taxon>
        <taxon>Rubritaleaceae</taxon>
        <taxon>Rubritalea</taxon>
    </lineage>
</organism>
<keyword evidence="4" id="KW-0812">Transmembrane</keyword>